<keyword evidence="2" id="KW-0614">Plasmid</keyword>
<reference evidence="2 3" key="1">
    <citation type="submission" date="2005-10" db="EMBL/GenBank/DDBJ databases">
        <title>Complete sequence of plasmid of Geobacter metallireducens GS-15.</title>
        <authorList>
            <consortium name="US DOE Joint Genome Institute"/>
            <person name="Copeland A."/>
            <person name="Lucas S."/>
            <person name="Lapidus A."/>
            <person name="Barry K."/>
            <person name="Detter J.C."/>
            <person name="Glavina T."/>
            <person name="Hammon N."/>
            <person name="Israni S."/>
            <person name="Pitluck S."/>
            <person name="Di Bartolo G."/>
            <person name="Chain P."/>
            <person name="Schmutz J."/>
            <person name="Larimer F."/>
            <person name="Land M."/>
            <person name="Kyrpides N."/>
            <person name="Ivanova N."/>
            <person name="Richardson P."/>
        </authorList>
    </citation>
    <scope>NUCLEOTIDE SEQUENCE [LARGE SCALE GENOMIC DNA]</scope>
    <source>
        <strain evidence="3">ATCC 53774 / DSM 7210 / GS-15</strain>
        <plasmid evidence="3">pGS-15</plasmid>
    </source>
</reference>
<gene>
    <name evidence="2" type="ordered locus">Gmet_A3576</name>
</gene>
<proteinExistence type="predicted"/>
<accession>Q39PP3</accession>
<dbReference type="RefSeq" id="WP_004514716.1">
    <property type="nucleotide sequence ID" value="NC_007515.1"/>
</dbReference>
<geneLocation type="plasmid" evidence="3">
    <name>pGS-15</name>
</geneLocation>
<evidence type="ECO:0000313" key="2">
    <source>
        <dbReference type="EMBL" id="ABB33781.2"/>
    </source>
</evidence>
<reference evidence="2 3" key="2">
    <citation type="journal article" date="2009" name="BMC Microbiol.">
        <title>The genome sequence of Geobacter metallireducens: features of metabolism, physiology and regulation common and dissimilar to Geobacter sulfurreducens.</title>
        <authorList>
            <person name="Aklujkar M."/>
            <person name="Krushkal J."/>
            <person name="DiBartolo G."/>
            <person name="Lapidus A."/>
            <person name="Land M.L."/>
            <person name="Lovley D.R."/>
        </authorList>
    </citation>
    <scope>NUCLEOTIDE SEQUENCE [LARGE SCALE GENOMIC DNA]</scope>
    <source>
        <strain evidence="3">ATCC 53774 / DSM 7210 / GS-15</strain>
        <plasmid evidence="3">pGS-15</plasmid>
    </source>
</reference>
<name>Q39PP3_GEOMG</name>
<dbReference type="Proteomes" id="UP000007073">
    <property type="component" value="Plasmid unnamed"/>
</dbReference>
<keyword evidence="3" id="KW-1185">Reference proteome</keyword>
<organism evidence="2 3">
    <name type="scientific">Geobacter metallireducens (strain ATCC 53774 / DSM 7210 / GS-15)</name>
    <dbReference type="NCBI Taxonomy" id="269799"/>
    <lineage>
        <taxon>Bacteria</taxon>
        <taxon>Pseudomonadati</taxon>
        <taxon>Thermodesulfobacteriota</taxon>
        <taxon>Desulfuromonadia</taxon>
        <taxon>Geobacterales</taxon>
        <taxon>Geobacteraceae</taxon>
        <taxon>Geobacter</taxon>
    </lineage>
</organism>
<dbReference type="AlphaFoldDB" id="Q39PP3"/>
<dbReference type="KEGG" id="gme:Gmet_A3576"/>
<feature type="compositionally biased region" description="Basic and acidic residues" evidence="1">
    <location>
        <begin position="136"/>
        <end position="153"/>
    </location>
</feature>
<sequence>MGNDKNTAKTLKISKSKSGQSDEKPTYSVDKMRQWLNDNASDTTPDKTPTIWDRLIEIKDDIAAVYPSKMSADKVVKGLKDNGLDITKTTFLTYWQLIKAGHTTRPSTSKKKQPVSEPENSGKNESGFDENPAPVSEEKTGEDLKNSEGEKETYPCPKCKRILTVMRETKPGVHLGQKYISCDADTGGCGYFSYDDGK</sequence>
<feature type="region of interest" description="Disordered" evidence="1">
    <location>
        <begin position="1"/>
        <end position="29"/>
    </location>
</feature>
<feature type="compositionally biased region" description="Basic and acidic residues" evidence="1">
    <location>
        <begin position="20"/>
        <end position="29"/>
    </location>
</feature>
<evidence type="ECO:0000256" key="1">
    <source>
        <dbReference type="SAM" id="MobiDB-lite"/>
    </source>
</evidence>
<feature type="region of interest" description="Disordered" evidence="1">
    <location>
        <begin position="102"/>
        <end position="154"/>
    </location>
</feature>
<dbReference type="HOGENOM" id="CLU_1376429_0_0_7"/>
<protein>
    <submittedName>
        <fullName evidence="2">Uncharacterized protein</fullName>
    </submittedName>
</protein>
<dbReference type="EMBL" id="CP000149">
    <property type="protein sequence ID" value="ABB33781.2"/>
    <property type="molecule type" value="Genomic_DNA"/>
</dbReference>
<evidence type="ECO:0000313" key="3">
    <source>
        <dbReference type="Proteomes" id="UP000007073"/>
    </source>
</evidence>